<dbReference type="STRING" id="303518.ENSPNYP00000011221"/>
<evidence type="ECO:0000259" key="4">
    <source>
        <dbReference type="PROSITE" id="PS50039"/>
    </source>
</evidence>
<dbReference type="GO" id="GO:0043565">
    <property type="term" value="F:sequence-specific DNA binding"/>
    <property type="evidence" value="ECO:0007669"/>
    <property type="project" value="InterPro"/>
</dbReference>
<dbReference type="GeneTree" id="ENSGT00990000204915"/>
<feature type="compositionally biased region" description="Basic residues" evidence="3">
    <location>
        <begin position="208"/>
        <end position="219"/>
    </location>
</feature>
<dbReference type="GO" id="GO:0003700">
    <property type="term" value="F:DNA-binding transcription factor activity"/>
    <property type="evidence" value="ECO:0007669"/>
    <property type="project" value="InterPro"/>
</dbReference>
<dbReference type="PROSITE" id="PS50039">
    <property type="entry name" value="FORK_HEAD_3"/>
    <property type="match status" value="1"/>
</dbReference>
<keyword evidence="1 2" id="KW-0238">DNA-binding</keyword>
<sequence>MENQTGNLGSPLSLSDPASSAQKALLSNTTTYLAKIAIVLHDAPDKMLTFTQLMDKLTLFFSEDQKSIENNVRVCLSTNKCFVKVPIVPYSLNSKRNYWKLDLTQITAKMMRRHFRGILQLFPDLACKMQKENLSKQSQHCATPSSHELEARRSVRIQREVKFRGPFSIDSLLKTDEHSAQNPGASPLSGVPLRVEQPPYYTPSKQAGTKRRPHMHHSSANHCSTTKLSGLPELSVQFSGPFLQRLCSGHQSLSSLQCSPQSGAAALCILHTGPNKGKSPGPSSCRL</sequence>
<dbReference type="SUPFAM" id="SSF46785">
    <property type="entry name" value="Winged helix' DNA-binding domain"/>
    <property type="match status" value="1"/>
</dbReference>
<dbReference type="Pfam" id="PF00250">
    <property type="entry name" value="Forkhead"/>
    <property type="match status" value="1"/>
</dbReference>
<protein>
    <recommendedName>
        <fullName evidence="4">Fork-head domain-containing protein</fullName>
    </recommendedName>
</protein>
<dbReference type="InterPro" id="IPR036390">
    <property type="entry name" value="WH_DNA-bd_sf"/>
</dbReference>
<feature type="domain" description="Fork-head" evidence="4">
    <location>
        <begin position="27"/>
        <end position="102"/>
    </location>
</feature>
<evidence type="ECO:0000256" key="2">
    <source>
        <dbReference type="PROSITE-ProRule" id="PRU00089"/>
    </source>
</evidence>
<evidence type="ECO:0000256" key="1">
    <source>
        <dbReference type="ARBA" id="ARBA00023125"/>
    </source>
</evidence>
<dbReference type="InterPro" id="IPR036388">
    <property type="entry name" value="WH-like_DNA-bd_sf"/>
</dbReference>
<dbReference type="InterPro" id="IPR052327">
    <property type="entry name" value="Activin_resp_transcr_regulator"/>
</dbReference>
<dbReference type="GO" id="GO:0005634">
    <property type="term" value="C:nucleus"/>
    <property type="evidence" value="ECO:0007669"/>
    <property type="project" value="UniProtKB-SubCell"/>
</dbReference>
<dbReference type="Gene3D" id="1.10.10.10">
    <property type="entry name" value="Winged helix-like DNA-binding domain superfamily/Winged helix DNA-binding domain"/>
    <property type="match status" value="1"/>
</dbReference>
<evidence type="ECO:0000313" key="5">
    <source>
        <dbReference type="Ensembl" id="ENSPNYP00000011221.1"/>
    </source>
</evidence>
<dbReference type="PANTHER" id="PTHR47316:SF1">
    <property type="entry name" value="FORKHEAD BOX PROTEIN H1"/>
    <property type="match status" value="1"/>
</dbReference>
<reference evidence="5" key="1">
    <citation type="submission" date="2023-09" db="UniProtKB">
        <authorList>
            <consortium name="Ensembl"/>
        </authorList>
    </citation>
    <scope>IDENTIFICATION</scope>
</reference>
<dbReference type="Ensembl" id="ENSPNYT00000011492.1">
    <property type="protein sequence ID" value="ENSPNYP00000011221.1"/>
    <property type="gene ID" value="ENSPNYG00000008517.1"/>
</dbReference>
<proteinExistence type="predicted"/>
<comment type="subcellular location">
    <subcellularLocation>
        <location evidence="2">Nucleus</location>
    </subcellularLocation>
</comment>
<accession>A0A3B4FPL9</accession>
<name>A0A3B4FPL9_9CICH</name>
<dbReference type="InterPro" id="IPR001766">
    <property type="entry name" value="Fork_head_dom"/>
</dbReference>
<organism evidence="5">
    <name type="scientific">Pundamilia nyererei</name>
    <dbReference type="NCBI Taxonomy" id="303518"/>
    <lineage>
        <taxon>Eukaryota</taxon>
        <taxon>Metazoa</taxon>
        <taxon>Chordata</taxon>
        <taxon>Craniata</taxon>
        <taxon>Vertebrata</taxon>
        <taxon>Euteleostomi</taxon>
        <taxon>Actinopterygii</taxon>
        <taxon>Neopterygii</taxon>
        <taxon>Teleostei</taxon>
        <taxon>Neoteleostei</taxon>
        <taxon>Acanthomorphata</taxon>
        <taxon>Ovalentaria</taxon>
        <taxon>Cichlomorphae</taxon>
        <taxon>Cichliformes</taxon>
        <taxon>Cichlidae</taxon>
        <taxon>African cichlids</taxon>
        <taxon>Pseudocrenilabrinae</taxon>
        <taxon>Haplochromini</taxon>
        <taxon>Pundamilia</taxon>
    </lineage>
</organism>
<evidence type="ECO:0000256" key="3">
    <source>
        <dbReference type="SAM" id="MobiDB-lite"/>
    </source>
</evidence>
<feature type="region of interest" description="Disordered" evidence="3">
    <location>
        <begin position="174"/>
        <end position="224"/>
    </location>
</feature>
<dbReference type="SMART" id="SM00339">
    <property type="entry name" value="FH"/>
    <property type="match status" value="1"/>
</dbReference>
<feature type="DNA-binding region" description="Fork-head" evidence="2">
    <location>
        <begin position="27"/>
        <end position="102"/>
    </location>
</feature>
<dbReference type="PANTHER" id="PTHR47316">
    <property type="entry name" value="FORKHEAD BOX PROTEIN H1"/>
    <property type="match status" value="1"/>
</dbReference>
<dbReference type="AlphaFoldDB" id="A0A3B4FPL9"/>
<keyword evidence="2" id="KW-0539">Nucleus</keyword>